<name>A0A654TYH6_MYCTX</name>
<evidence type="ECO:0000313" key="1">
    <source>
        <dbReference type="EMBL" id="CFR72750.1"/>
    </source>
</evidence>
<gene>
    <name evidence="1" type="ORF">ERS007657_01128</name>
</gene>
<protein>
    <submittedName>
        <fullName evidence="1">Uncharacterized protein</fullName>
    </submittedName>
</protein>
<organism evidence="1 2">
    <name type="scientific">Mycobacterium tuberculosis</name>
    <dbReference type="NCBI Taxonomy" id="1773"/>
    <lineage>
        <taxon>Bacteria</taxon>
        <taxon>Bacillati</taxon>
        <taxon>Actinomycetota</taxon>
        <taxon>Actinomycetes</taxon>
        <taxon>Mycobacteriales</taxon>
        <taxon>Mycobacteriaceae</taxon>
        <taxon>Mycobacterium</taxon>
        <taxon>Mycobacterium tuberculosis complex</taxon>
    </lineage>
</organism>
<proteinExistence type="predicted"/>
<accession>A0A654TYH6</accession>
<evidence type="ECO:0000313" key="2">
    <source>
        <dbReference type="Proteomes" id="UP000046680"/>
    </source>
</evidence>
<dbReference type="Proteomes" id="UP000046680">
    <property type="component" value="Unassembled WGS sequence"/>
</dbReference>
<sequence length="30" mass="3182">MSLMIVSATTVLDEPITVTAQQVPSAVTMF</sequence>
<dbReference type="EMBL" id="CGCX01000317">
    <property type="protein sequence ID" value="CFR72750.1"/>
    <property type="molecule type" value="Genomic_DNA"/>
</dbReference>
<reference evidence="1 2" key="1">
    <citation type="submission" date="2015-03" db="EMBL/GenBank/DDBJ databases">
        <authorList>
            <consortium name="Pathogen Informatics"/>
        </authorList>
    </citation>
    <scope>NUCLEOTIDE SEQUENCE [LARGE SCALE GENOMIC DNA]</scope>
    <source>
        <strain evidence="1 2">C09601061</strain>
    </source>
</reference>
<dbReference type="AlphaFoldDB" id="A0A654TYH6"/>